<accession>A0A7T1WX58</accession>
<dbReference type="InterPro" id="IPR051393">
    <property type="entry name" value="ABC_transporter_permease"/>
</dbReference>
<dbReference type="PANTHER" id="PTHR30193:SF37">
    <property type="entry name" value="INNER MEMBRANE ABC TRANSPORTER PERMEASE PROTEIN YCJO"/>
    <property type="match status" value="1"/>
</dbReference>
<keyword evidence="6 7" id="KW-0472">Membrane</keyword>
<feature type="transmembrane region" description="Helical" evidence="7">
    <location>
        <begin position="104"/>
        <end position="128"/>
    </location>
</feature>
<evidence type="ECO:0000256" key="4">
    <source>
        <dbReference type="ARBA" id="ARBA00022692"/>
    </source>
</evidence>
<feature type="transmembrane region" description="Helical" evidence="7">
    <location>
        <begin position="221"/>
        <end position="244"/>
    </location>
</feature>
<feature type="transmembrane region" description="Helical" evidence="7">
    <location>
        <begin position="73"/>
        <end position="97"/>
    </location>
</feature>
<dbReference type="AlphaFoldDB" id="A0A7T1WX58"/>
<dbReference type="KEGG" id="sbat:G4Z16_18945"/>
<name>A0A7T1WX58_9ACTN</name>
<reference evidence="10" key="1">
    <citation type="submission" date="2020-02" db="EMBL/GenBank/DDBJ databases">
        <title>Streptomyces sp. ASO4wet.</title>
        <authorList>
            <person name="Risdian C."/>
            <person name="Landwehr W."/>
            <person name="Schupp P."/>
            <person name="Wink J."/>
        </authorList>
    </citation>
    <scope>NUCLEOTIDE SEQUENCE [LARGE SCALE GENOMIC DNA]</scope>
    <source>
        <strain evidence="10">ASO4wet</strain>
    </source>
</reference>
<evidence type="ECO:0000313" key="10">
    <source>
        <dbReference type="Proteomes" id="UP000595046"/>
    </source>
</evidence>
<evidence type="ECO:0000256" key="3">
    <source>
        <dbReference type="ARBA" id="ARBA00022475"/>
    </source>
</evidence>
<dbReference type="PROSITE" id="PS50928">
    <property type="entry name" value="ABC_TM1"/>
    <property type="match status" value="1"/>
</dbReference>
<keyword evidence="5 7" id="KW-1133">Transmembrane helix</keyword>
<keyword evidence="10" id="KW-1185">Reference proteome</keyword>
<gene>
    <name evidence="9" type="ORF">G4Z16_18945</name>
</gene>
<feature type="transmembrane region" description="Helical" evidence="7">
    <location>
        <begin position="15"/>
        <end position="41"/>
    </location>
</feature>
<dbReference type="CDD" id="cd06261">
    <property type="entry name" value="TM_PBP2"/>
    <property type="match status" value="1"/>
</dbReference>
<keyword evidence="4 7" id="KW-0812">Transmembrane</keyword>
<evidence type="ECO:0000256" key="6">
    <source>
        <dbReference type="ARBA" id="ARBA00023136"/>
    </source>
</evidence>
<sequence length="299" mass="31732">MRAAPHSDNAARPGALYAVPAVLVFGVFALVPLVLVCWLSFTTWNGLGDPRWTGLANWRDLITDPGLLHSLRITAVLTVAGWAVQTPLAMLLGVWAAGAQRGRALASALIFLPLLLSGAATALVWKALLDPNFGVARVIGPWIGVPSGNVLGTSGGALLAIIAVGAWQYVPFHMLMYQAAARNVPAHLYEAATIDGAGRVRQFWSVTLPQLRNTVVTSSTLMIVGSMTTFETILILTDGGPGAATQSMPFRMYQQAFKSFEMGPASALATVLVLFGTALSLLIVRFSGFSRMRSTLEGI</sequence>
<dbReference type="GO" id="GO:0005886">
    <property type="term" value="C:plasma membrane"/>
    <property type="evidence" value="ECO:0007669"/>
    <property type="project" value="UniProtKB-SubCell"/>
</dbReference>
<dbReference type="InterPro" id="IPR035906">
    <property type="entry name" value="MetI-like_sf"/>
</dbReference>
<feature type="transmembrane region" description="Helical" evidence="7">
    <location>
        <begin position="148"/>
        <end position="170"/>
    </location>
</feature>
<proteinExistence type="inferred from homology"/>
<evidence type="ECO:0000256" key="1">
    <source>
        <dbReference type="ARBA" id="ARBA00004651"/>
    </source>
</evidence>
<evidence type="ECO:0000259" key="8">
    <source>
        <dbReference type="PROSITE" id="PS50928"/>
    </source>
</evidence>
<comment type="subcellular location">
    <subcellularLocation>
        <location evidence="1 7">Cell membrane</location>
        <topology evidence="1 7">Multi-pass membrane protein</topology>
    </subcellularLocation>
</comment>
<evidence type="ECO:0000256" key="5">
    <source>
        <dbReference type="ARBA" id="ARBA00022989"/>
    </source>
</evidence>
<dbReference type="RefSeq" id="WP_197354746.1">
    <property type="nucleotide sequence ID" value="NZ_CP048882.1"/>
</dbReference>
<dbReference type="InterPro" id="IPR000515">
    <property type="entry name" value="MetI-like"/>
</dbReference>
<evidence type="ECO:0000256" key="7">
    <source>
        <dbReference type="RuleBase" id="RU363032"/>
    </source>
</evidence>
<evidence type="ECO:0000256" key="2">
    <source>
        <dbReference type="ARBA" id="ARBA00022448"/>
    </source>
</evidence>
<evidence type="ECO:0000313" key="9">
    <source>
        <dbReference type="EMBL" id="QPP10810.1"/>
    </source>
</evidence>
<dbReference type="Gene3D" id="1.10.3720.10">
    <property type="entry name" value="MetI-like"/>
    <property type="match status" value="1"/>
</dbReference>
<dbReference type="EMBL" id="CP048882">
    <property type="protein sequence ID" value="QPP10810.1"/>
    <property type="molecule type" value="Genomic_DNA"/>
</dbReference>
<dbReference type="Proteomes" id="UP000595046">
    <property type="component" value="Chromosome"/>
</dbReference>
<keyword evidence="3" id="KW-1003">Cell membrane</keyword>
<dbReference type="PANTHER" id="PTHR30193">
    <property type="entry name" value="ABC TRANSPORTER PERMEASE PROTEIN"/>
    <property type="match status" value="1"/>
</dbReference>
<dbReference type="GO" id="GO:0055085">
    <property type="term" value="P:transmembrane transport"/>
    <property type="evidence" value="ECO:0007669"/>
    <property type="project" value="InterPro"/>
</dbReference>
<keyword evidence="2 7" id="KW-0813">Transport</keyword>
<feature type="domain" description="ABC transmembrane type-1" evidence="8">
    <location>
        <begin position="67"/>
        <end position="283"/>
    </location>
</feature>
<protein>
    <submittedName>
        <fullName evidence="9">Sugar ABC transporter permease</fullName>
    </submittedName>
</protein>
<comment type="similarity">
    <text evidence="7">Belongs to the binding-protein-dependent transport system permease family.</text>
</comment>
<organism evidence="9 10">
    <name type="scientific">Streptomyces bathyalis</name>
    <dbReference type="NCBI Taxonomy" id="2710756"/>
    <lineage>
        <taxon>Bacteria</taxon>
        <taxon>Bacillati</taxon>
        <taxon>Actinomycetota</taxon>
        <taxon>Actinomycetes</taxon>
        <taxon>Kitasatosporales</taxon>
        <taxon>Streptomycetaceae</taxon>
        <taxon>Streptomyces</taxon>
    </lineage>
</organism>
<dbReference type="Pfam" id="PF00528">
    <property type="entry name" value="BPD_transp_1"/>
    <property type="match status" value="1"/>
</dbReference>
<dbReference type="SUPFAM" id="SSF161098">
    <property type="entry name" value="MetI-like"/>
    <property type="match status" value="1"/>
</dbReference>
<feature type="transmembrane region" description="Helical" evidence="7">
    <location>
        <begin position="264"/>
        <end position="284"/>
    </location>
</feature>